<accession>A0A7Y0FMS4</accession>
<protein>
    <submittedName>
        <fullName evidence="3">Uncharacterized protein</fullName>
    </submittedName>
</protein>
<name>A0A7Y0FMS4_9BACT</name>
<comment type="caution">
    <text evidence="3">The sequence shown here is derived from an EMBL/GenBank/DDBJ whole genome shotgun (WGS) entry which is preliminary data.</text>
</comment>
<dbReference type="AlphaFoldDB" id="A0A7Y0FMS4"/>
<feature type="compositionally biased region" description="Basic and acidic residues" evidence="1">
    <location>
        <begin position="87"/>
        <end position="102"/>
    </location>
</feature>
<evidence type="ECO:0000313" key="3">
    <source>
        <dbReference type="EMBL" id="NML66208.1"/>
    </source>
</evidence>
<feature type="compositionally biased region" description="Basic residues" evidence="1">
    <location>
        <begin position="131"/>
        <end position="166"/>
    </location>
</feature>
<reference evidence="3 4" key="1">
    <citation type="submission" date="2020-04" db="EMBL/GenBank/DDBJ databases">
        <title>Hymenobacter polaris sp. nov., isolated from Arctic soil.</title>
        <authorList>
            <person name="Dahal R.H."/>
        </authorList>
    </citation>
    <scope>NUCLEOTIDE SEQUENCE [LARGE SCALE GENOMIC DNA]</scope>
    <source>
        <strain evidence="3 4">RP-2-7</strain>
    </source>
</reference>
<gene>
    <name evidence="3" type="ORF">HHL22_13425</name>
</gene>
<keyword evidence="4" id="KW-1185">Reference proteome</keyword>
<feature type="compositionally biased region" description="Basic residues" evidence="1">
    <location>
        <begin position="195"/>
        <end position="217"/>
    </location>
</feature>
<keyword evidence="2" id="KW-0732">Signal</keyword>
<dbReference type="RefSeq" id="WP_169531870.1">
    <property type="nucleotide sequence ID" value="NZ_JABBGH010000002.1"/>
</dbReference>
<feature type="compositionally biased region" description="Basic residues" evidence="1">
    <location>
        <begin position="173"/>
        <end position="189"/>
    </location>
</feature>
<dbReference type="EMBL" id="JABBGH010000002">
    <property type="protein sequence ID" value="NML66208.1"/>
    <property type="molecule type" value="Genomic_DNA"/>
</dbReference>
<evidence type="ECO:0000256" key="2">
    <source>
        <dbReference type="SAM" id="SignalP"/>
    </source>
</evidence>
<evidence type="ECO:0000256" key="1">
    <source>
        <dbReference type="SAM" id="MobiDB-lite"/>
    </source>
</evidence>
<feature type="signal peptide" evidence="2">
    <location>
        <begin position="1"/>
        <end position="19"/>
    </location>
</feature>
<dbReference type="Proteomes" id="UP000559626">
    <property type="component" value="Unassembled WGS sequence"/>
</dbReference>
<feature type="chain" id="PRO_5031503381" evidence="2">
    <location>
        <begin position="20"/>
        <end position="217"/>
    </location>
</feature>
<feature type="region of interest" description="Disordered" evidence="1">
    <location>
        <begin position="124"/>
        <end position="217"/>
    </location>
</feature>
<organism evidence="3 4">
    <name type="scientific">Hymenobacter polaris</name>
    <dbReference type="NCBI Taxonomy" id="2682546"/>
    <lineage>
        <taxon>Bacteria</taxon>
        <taxon>Pseudomonadati</taxon>
        <taxon>Bacteroidota</taxon>
        <taxon>Cytophagia</taxon>
        <taxon>Cytophagales</taxon>
        <taxon>Hymenobacteraceae</taxon>
        <taxon>Hymenobacter</taxon>
    </lineage>
</organism>
<proteinExistence type="predicted"/>
<feature type="region of interest" description="Disordered" evidence="1">
    <location>
        <begin position="81"/>
        <end position="103"/>
    </location>
</feature>
<evidence type="ECO:0000313" key="4">
    <source>
        <dbReference type="Proteomes" id="UP000559626"/>
    </source>
</evidence>
<sequence>MRKLIVLVALSLGASTAWAQAPAANAVTKLPGEEKLSMRERAERDFLMPVRRKRAAELAKQPTAFTEQLATAAPENDALSTYNEAAPDPRPEEAAVAHEAHATRSRAARHAAWLAARRERLAEARAAERRAAHRSSRKSSVKTKHTSKASKAKTHASKAAKSKTRHRSEEHHSSRKATTKKATAHKSAHKATATKSKHHTAAAKTKTKTKPAKHKRR</sequence>